<evidence type="ECO:0000313" key="5">
    <source>
        <dbReference type="Proteomes" id="UP001215151"/>
    </source>
</evidence>
<dbReference type="Pfam" id="PF01425">
    <property type="entry name" value="Amidase"/>
    <property type="match status" value="1"/>
</dbReference>
<dbReference type="InterPro" id="IPR023631">
    <property type="entry name" value="Amidase_dom"/>
</dbReference>
<evidence type="ECO:0000259" key="3">
    <source>
        <dbReference type="Pfam" id="PF01425"/>
    </source>
</evidence>
<dbReference type="PANTHER" id="PTHR42678:SF34">
    <property type="entry name" value="OS04G0183300 PROTEIN"/>
    <property type="match status" value="1"/>
</dbReference>
<accession>A0AAD7TZZ7</accession>
<feature type="compositionally biased region" description="Polar residues" evidence="1">
    <location>
        <begin position="1"/>
        <end position="14"/>
    </location>
</feature>
<reference evidence="4" key="1">
    <citation type="submission" date="2022-11" db="EMBL/GenBank/DDBJ databases">
        <title>Genome Sequence of Cubamyces cubensis.</title>
        <authorList>
            <person name="Buettner E."/>
        </authorList>
    </citation>
    <scope>NUCLEOTIDE SEQUENCE</scope>
    <source>
        <strain evidence="4">MPL-01</strain>
    </source>
</reference>
<keyword evidence="2" id="KW-1133">Transmembrane helix</keyword>
<evidence type="ECO:0000256" key="1">
    <source>
        <dbReference type="SAM" id="MobiDB-lite"/>
    </source>
</evidence>
<feature type="transmembrane region" description="Helical" evidence="2">
    <location>
        <begin position="39"/>
        <end position="58"/>
    </location>
</feature>
<comment type="caution">
    <text evidence="4">The sequence shown here is derived from an EMBL/GenBank/DDBJ whole genome shotgun (WGS) entry which is preliminary data.</text>
</comment>
<evidence type="ECO:0000313" key="4">
    <source>
        <dbReference type="EMBL" id="KAJ8488568.1"/>
    </source>
</evidence>
<dbReference type="PANTHER" id="PTHR42678">
    <property type="entry name" value="AMIDASE"/>
    <property type="match status" value="1"/>
</dbReference>
<feature type="domain" description="Amidase" evidence="3">
    <location>
        <begin position="105"/>
        <end position="508"/>
    </location>
</feature>
<dbReference type="SUPFAM" id="SSF75304">
    <property type="entry name" value="Amidase signature (AS) enzymes"/>
    <property type="match status" value="1"/>
</dbReference>
<keyword evidence="5" id="KW-1185">Reference proteome</keyword>
<gene>
    <name evidence="4" type="ORF">ONZ51_g3468</name>
</gene>
<dbReference type="AlphaFoldDB" id="A0AAD7TZZ7"/>
<name>A0AAD7TZZ7_9APHY</name>
<dbReference type="InterPro" id="IPR036928">
    <property type="entry name" value="AS_sf"/>
</dbReference>
<keyword evidence="2" id="KW-0812">Transmembrane</keyword>
<sequence>MDKTSQSTSPQSDQLQERGYPSHPQQLEATEVKVKMSRLSWFSVLALVFALIWASYGFKQESARAATSPFPDLYEASIAELQQGLEKGLFTSVDLVKVGLVTLSLQAYFARIEEVNHQGATLRAVIETNPSALAQAVELDRERKISGPRSALHGIPILLKDNIATLHSEGMNTTAGSFALLGSVVPRDAHVAAKLRAAGAILLGKANLSEWANFRGNVPSGFSGRGGQASSPYVPLGDPSGSSSGSGIGSAIGLAAAALGSETDGSIVSPSSVNNLVGIKPSVGLTSRDGVVPISEHQDTVGPMARSVADAATILSIIAGRDPRDNFTLAQPPVVPDYTLALDAGALQGARLGVPRKLVELLDDVRVAVFNASLETMRAKGATIVDPADLPDTDELLESNNETIVLSTDFKVDVERYIAGLLEVPTGVKTLADLIAFNIAHADEELVEPFWTDQSQFIASENTTVDQAFFEALAADKDLGATRGIDAALDEFKLDALLLPTDIASTPPAIVGFPIVTVPLGFLPADTPLSPARPTRESGPNMPFGLAFLGTAFSEFKLISLAFAYEQATHTRLKVLAFPEAIPKTQLADVVGNEPRTVFSSDTAAGSVAAELLRVRPRPANVDVWRWRVETACGLDAYNERKRQKYAGEET</sequence>
<keyword evidence="2" id="KW-0472">Membrane</keyword>
<proteinExistence type="predicted"/>
<dbReference type="Gene3D" id="3.90.1300.10">
    <property type="entry name" value="Amidase signature (AS) domain"/>
    <property type="match status" value="1"/>
</dbReference>
<dbReference type="EMBL" id="JAPEVG010000061">
    <property type="protein sequence ID" value="KAJ8488568.1"/>
    <property type="molecule type" value="Genomic_DNA"/>
</dbReference>
<feature type="region of interest" description="Disordered" evidence="1">
    <location>
        <begin position="221"/>
        <end position="242"/>
    </location>
</feature>
<organism evidence="4 5">
    <name type="scientific">Trametes cubensis</name>
    <dbReference type="NCBI Taxonomy" id="1111947"/>
    <lineage>
        <taxon>Eukaryota</taxon>
        <taxon>Fungi</taxon>
        <taxon>Dikarya</taxon>
        <taxon>Basidiomycota</taxon>
        <taxon>Agaricomycotina</taxon>
        <taxon>Agaricomycetes</taxon>
        <taxon>Polyporales</taxon>
        <taxon>Polyporaceae</taxon>
        <taxon>Trametes</taxon>
    </lineage>
</organism>
<protein>
    <recommendedName>
        <fullName evidence="3">Amidase domain-containing protein</fullName>
    </recommendedName>
</protein>
<feature type="region of interest" description="Disordered" evidence="1">
    <location>
        <begin position="1"/>
        <end position="23"/>
    </location>
</feature>
<evidence type="ECO:0000256" key="2">
    <source>
        <dbReference type="SAM" id="Phobius"/>
    </source>
</evidence>
<dbReference type="Proteomes" id="UP001215151">
    <property type="component" value="Unassembled WGS sequence"/>
</dbReference>